<dbReference type="InterPro" id="IPR000209">
    <property type="entry name" value="Peptidase_S8/S53_dom"/>
</dbReference>
<evidence type="ECO:0000256" key="6">
    <source>
        <dbReference type="RuleBase" id="RU003355"/>
    </source>
</evidence>
<dbReference type="InterPro" id="IPR023827">
    <property type="entry name" value="Peptidase_S8_Asp-AS"/>
</dbReference>
<keyword evidence="8" id="KW-1133">Transmembrane helix</keyword>
<evidence type="ECO:0000313" key="12">
    <source>
        <dbReference type="Proteomes" id="UP000326464"/>
    </source>
</evidence>
<dbReference type="PANTHER" id="PTHR43806">
    <property type="entry name" value="PEPTIDASE S8"/>
    <property type="match status" value="1"/>
</dbReference>
<evidence type="ECO:0000256" key="2">
    <source>
        <dbReference type="ARBA" id="ARBA00022670"/>
    </source>
</evidence>
<keyword evidence="12" id="KW-1185">Reference proteome</keyword>
<keyword evidence="8" id="KW-0472">Membrane</keyword>
<protein>
    <submittedName>
        <fullName evidence="11">S8 family serine peptidase</fullName>
    </submittedName>
</protein>
<keyword evidence="4 5" id="KW-0720">Serine protease</keyword>
<comment type="similarity">
    <text evidence="1 5 6">Belongs to the peptidase S8 family.</text>
</comment>
<keyword evidence="9" id="KW-0732">Signal</keyword>
<evidence type="ECO:0000256" key="7">
    <source>
        <dbReference type="SAM" id="MobiDB-lite"/>
    </source>
</evidence>
<comment type="caution">
    <text evidence="11">The sequence shown here is derived from an EMBL/GenBank/DDBJ whole genome shotgun (WGS) entry which is preliminary data.</text>
</comment>
<dbReference type="OrthoDB" id="9798386at2"/>
<feature type="compositionally biased region" description="Gly residues" evidence="7">
    <location>
        <begin position="85"/>
        <end position="96"/>
    </location>
</feature>
<feature type="region of interest" description="Disordered" evidence="7">
    <location>
        <begin position="111"/>
        <end position="172"/>
    </location>
</feature>
<evidence type="ECO:0000256" key="8">
    <source>
        <dbReference type="SAM" id="Phobius"/>
    </source>
</evidence>
<dbReference type="GO" id="GO:0004252">
    <property type="term" value="F:serine-type endopeptidase activity"/>
    <property type="evidence" value="ECO:0007669"/>
    <property type="project" value="UniProtKB-UniRule"/>
</dbReference>
<dbReference type="InterPro" id="IPR036852">
    <property type="entry name" value="Peptidase_S8/S53_dom_sf"/>
</dbReference>
<dbReference type="Gene3D" id="3.40.50.200">
    <property type="entry name" value="Peptidase S8/S53 domain"/>
    <property type="match status" value="2"/>
</dbReference>
<dbReference type="InterPro" id="IPR023828">
    <property type="entry name" value="Peptidase_S8_Ser-AS"/>
</dbReference>
<feature type="domain" description="Peptidase S8/S53" evidence="10">
    <location>
        <begin position="52"/>
        <end position="370"/>
    </location>
</feature>
<dbReference type="Proteomes" id="UP000326464">
    <property type="component" value="Unassembled WGS sequence"/>
</dbReference>
<feature type="active site" description="Charge relay system" evidence="5">
    <location>
        <position position="99"/>
    </location>
</feature>
<evidence type="ECO:0000256" key="5">
    <source>
        <dbReference type="PROSITE-ProRule" id="PRU01240"/>
    </source>
</evidence>
<organism evidence="11 12">
    <name type="scientific">Arthrobacter bussei</name>
    <dbReference type="NCBI Taxonomy" id="2594179"/>
    <lineage>
        <taxon>Bacteria</taxon>
        <taxon>Bacillati</taxon>
        <taxon>Actinomycetota</taxon>
        <taxon>Actinomycetes</taxon>
        <taxon>Micrococcales</taxon>
        <taxon>Micrococcaceae</taxon>
        <taxon>Arthrobacter</taxon>
    </lineage>
</organism>
<feature type="region of interest" description="Disordered" evidence="7">
    <location>
        <begin position="76"/>
        <end position="96"/>
    </location>
</feature>
<dbReference type="PANTHER" id="PTHR43806:SF11">
    <property type="entry name" value="CEREVISIN-RELATED"/>
    <property type="match status" value="1"/>
</dbReference>
<feature type="active site" description="Charge relay system" evidence="5">
    <location>
        <position position="61"/>
    </location>
</feature>
<evidence type="ECO:0000259" key="10">
    <source>
        <dbReference type="Pfam" id="PF00082"/>
    </source>
</evidence>
<reference evidence="12" key="1">
    <citation type="submission" date="2019-07" db="EMBL/GenBank/DDBJ databases">
        <title>Arthrobacter KR32 sp. nov., isolated from mountain cheese made of cows milk.</title>
        <authorList>
            <person name="Flegler A."/>
        </authorList>
    </citation>
    <scope>NUCLEOTIDE SEQUENCE [LARGE SCALE GENOMIC DNA]</scope>
    <source>
        <strain evidence="12">KR32</strain>
    </source>
</reference>
<dbReference type="PROSITE" id="PS51892">
    <property type="entry name" value="SUBTILASE"/>
    <property type="match status" value="1"/>
</dbReference>
<evidence type="ECO:0000256" key="3">
    <source>
        <dbReference type="ARBA" id="ARBA00022801"/>
    </source>
</evidence>
<keyword evidence="3 5" id="KW-0378">Hydrolase</keyword>
<feature type="chain" id="PRO_5031116440" evidence="9">
    <location>
        <begin position="29"/>
        <end position="492"/>
    </location>
</feature>
<evidence type="ECO:0000256" key="1">
    <source>
        <dbReference type="ARBA" id="ARBA00011073"/>
    </source>
</evidence>
<feature type="active site" description="Charge relay system" evidence="5">
    <location>
        <position position="322"/>
    </location>
</feature>
<evidence type="ECO:0000313" key="11">
    <source>
        <dbReference type="EMBL" id="MPY11345.1"/>
    </source>
</evidence>
<evidence type="ECO:0000256" key="9">
    <source>
        <dbReference type="SAM" id="SignalP"/>
    </source>
</evidence>
<feature type="compositionally biased region" description="Acidic residues" evidence="7">
    <location>
        <begin position="136"/>
        <end position="151"/>
    </location>
</feature>
<keyword evidence="8" id="KW-0812">Transmembrane</keyword>
<dbReference type="GO" id="GO:0006508">
    <property type="term" value="P:proteolysis"/>
    <property type="evidence" value="ECO:0007669"/>
    <property type="project" value="UniProtKB-KW"/>
</dbReference>
<dbReference type="InterPro" id="IPR050131">
    <property type="entry name" value="Peptidase_S8_subtilisin-like"/>
</dbReference>
<keyword evidence="2 5" id="KW-0645">Protease</keyword>
<proteinExistence type="inferred from homology"/>
<dbReference type="PROSITE" id="PS00138">
    <property type="entry name" value="SUBTILASE_SER"/>
    <property type="match status" value="1"/>
</dbReference>
<dbReference type="RefSeq" id="WP_152815674.1">
    <property type="nucleotide sequence ID" value="NZ_VJXX01000003.1"/>
</dbReference>
<feature type="region of interest" description="Disordered" evidence="7">
    <location>
        <begin position="404"/>
        <end position="435"/>
    </location>
</feature>
<dbReference type="SUPFAM" id="SSF52743">
    <property type="entry name" value="Subtilisin-like"/>
    <property type="match status" value="1"/>
</dbReference>
<gene>
    <name evidence="11" type="ORF">FNH21_11550</name>
</gene>
<accession>A0A7X1NRA2</accession>
<sequence length="492" mass="49448">MDTRAARAAGSVVLSFALLLPGAVPASADDIRAREYWLEDYGIAEAWKSTRGEGVTVAVIDSGVDGTHPDLVGAVVGGTDASGAGDPGGQRGLGEVQGHGTLVSTLLAGRGHTAAADPDVPRPDGSGAAPTATAGADDDRDDADGDADDPAAPEAETPAPGPLGQYGEGPDGIVGVAPAADLLAISLWIEGPGSGPNPAGIPVDEQVPKAVHWAVDNGADVINMSLGSTSTAWPESWDEAFLYAEQNDVVIIAAAGNRAGGLTQVGAPATIPGVLAVAGLDRAGRASAEASSEGISIAVAAPSENLVGGLPGGLYADWSGTSGAAPLVSGVAALIRSRYPELSAAEVVNRIVDTARDAGEPGFDTLYGYGVLDVAAAVGKDITVPQESRLGSMADWIELYRRSSRTPTAQPAPPSEEPAEVIPAPAPPQAQDPLRPMHDVPALVVLGYGGLALAVVLAGALHVTRVRRRQAALPEDVAGDVERGGSALNERA</sequence>
<dbReference type="Pfam" id="PF00082">
    <property type="entry name" value="Peptidase_S8"/>
    <property type="match status" value="1"/>
</dbReference>
<dbReference type="EMBL" id="VJXX01000003">
    <property type="protein sequence ID" value="MPY11345.1"/>
    <property type="molecule type" value="Genomic_DNA"/>
</dbReference>
<name>A0A7X1NRA2_9MICC</name>
<feature type="compositionally biased region" description="Low complexity" evidence="7">
    <location>
        <begin position="123"/>
        <end position="135"/>
    </location>
</feature>
<dbReference type="PROSITE" id="PS00136">
    <property type="entry name" value="SUBTILASE_ASP"/>
    <property type="match status" value="1"/>
</dbReference>
<feature type="signal peptide" evidence="9">
    <location>
        <begin position="1"/>
        <end position="28"/>
    </location>
</feature>
<dbReference type="InterPro" id="IPR015500">
    <property type="entry name" value="Peptidase_S8_subtilisin-rel"/>
</dbReference>
<dbReference type="PRINTS" id="PR00723">
    <property type="entry name" value="SUBTILISIN"/>
</dbReference>
<dbReference type="AlphaFoldDB" id="A0A7X1NRA2"/>
<feature type="transmembrane region" description="Helical" evidence="8">
    <location>
        <begin position="440"/>
        <end position="461"/>
    </location>
</feature>
<evidence type="ECO:0000256" key="4">
    <source>
        <dbReference type="ARBA" id="ARBA00022825"/>
    </source>
</evidence>